<dbReference type="Proteomes" id="UP000319941">
    <property type="component" value="Unassembled WGS sequence"/>
</dbReference>
<dbReference type="Pfam" id="PF09523">
    <property type="entry name" value="DUF2390"/>
    <property type="match status" value="1"/>
</dbReference>
<dbReference type="InterPro" id="IPR012659">
    <property type="entry name" value="CHP02444"/>
</dbReference>
<feature type="region of interest" description="Disordered" evidence="1">
    <location>
        <begin position="25"/>
        <end position="57"/>
    </location>
</feature>
<dbReference type="EMBL" id="VNFH01000003">
    <property type="protein sequence ID" value="TVU72032.1"/>
    <property type="molecule type" value="Genomic_DNA"/>
</dbReference>
<dbReference type="OrthoDB" id="5795846at2"/>
<evidence type="ECO:0000313" key="2">
    <source>
        <dbReference type="EMBL" id="TVU72032.1"/>
    </source>
</evidence>
<dbReference type="AlphaFoldDB" id="A0A558HSD1"/>
<protein>
    <submittedName>
        <fullName evidence="2">TIGR02444 family protein</fullName>
    </submittedName>
</protein>
<proteinExistence type="predicted"/>
<sequence length="271" mass="30307">MQRQVRFVDQRRSAALQGELAQCNHDNLDQKSGGRRLHWHPPAGESTMAGVSRQRESTTSEKADLMGAYSTGLWDYALSLYDQSIDVAMHDGSLGLKDVMSACLSLQEEAGYDVCELLWIHWLAANGVMLATSPTRLLESVRDWQSWMTGMLRERRQQLKQELMSHEPMSDDSASRRLERLYEQLKACELSAEQETLAQLEALSPANDIAHLNTPFARSQDPLLAFQQSVALLKGHAGWGEDDSRVTRTLNLLALTRVPAVKADAELVRGC</sequence>
<dbReference type="STRING" id="553385.GCA_000591415_01268"/>
<evidence type="ECO:0000256" key="1">
    <source>
        <dbReference type="SAM" id="MobiDB-lite"/>
    </source>
</evidence>
<dbReference type="NCBIfam" id="TIGR02444">
    <property type="entry name" value="TIGR02444 family protein"/>
    <property type="match status" value="1"/>
</dbReference>
<name>A0A558HSD1_9GAMM</name>
<accession>A0A558HSD1</accession>
<organism evidence="2 3">
    <name type="scientific">Cobetia crustatorum</name>
    <dbReference type="NCBI Taxonomy" id="553385"/>
    <lineage>
        <taxon>Bacteria</taxon>
        <taxon>Pseudomonadati</taxon>
        <taxon>Pseudomonadota</taxon>
        <taxon>Gammaproteobacteria</taxon>
        <taxon>Oceanospirillales</taxon>
        <taxon>Halomonadaceae</taxon>
        <taxon>Cobetia</taxon>
    </lineage>
</organism>
<reference evidence="2 3" key="1">
    <citation type="submission" date="2019-07" db="EMBL/GenBank/DDBJ databases">
        <title>Diversity of Bacteria from Kongsfjorden, Arctic.</title>
        <authorList>
            <person name="Yu Y."/>
        </authorList>
    </citation>
    <scope>NUCLEOTIDE SEQUENCE [LARGE SCALE GENOMIC DNA]</scope>
    <source>
        <strain evidence="2 3">SM1923</strain>
    </source>
</reference>
<comment type="caution">
    <text evidence="2">The sequence shown here is derived from an EMBL/GenBank/DDBJ whole genome shotgun (WGS) entry which is preliminary data.</text>
</comment>
<gene>
    <name evidence="2" type="ORF">FQP86_05790</name>
</gene>
<keyword evidence="3" id="KW-1185">Reference proteome</keyword>
<evidence type="ECO:0000313" key="3">
    <source>
        <dbReference type="Proteomes" id="UP000319941"/>
    </source>
</evidence>